<dbReference type="EMBL" id="JAERQG010000004">
    <property type="protein sequence ID" value="MBL0766477.1"/>
    <property type="molecule type" value="Genomic_DNA"/>
</dbReference>
<proteinExistence type="predicted"/>
<organism evidence="2 3">
    <name type="scientific">Marivirga atlantica</name>
    <dbReference type="NCBI Taxonomy" id="1548457"/>
    <lineage>
        <taxon>Bacteria</taxon>
        <taxon>Pseudomonadati</taxon>
        <taxon>Bacteroidota</taxon>
        <taxon>Cytophagia</taxon>
        <taxon>Cytophagales</taxon>
        <taxon>Marivirgaceae</taxon>
        <taxon>Marivirga</taxon>
    </lineage>
</organism>
<keyword evidence="1" id="KW-0732">Signal</keyword>
<keyword evidence="3" id="KW-1185">Reference proteome</keyword>
<evidence type="ECO:0000313" key="3">
    <source>
        <dbReference type="Proteomes" id="UP000642920"/>
    </source>
</evidence>
<evidence type="ECO:0008006" key="4">
    <source>
        <dbReference type="Google" id="ProtNLM"/>
    </source>
</evidence>
<comment type="caution">
    <text evidence="2">The sequence shown here is derived from an EMBL/GenBank/DDBJ whole genome shotgun (WGS) entry which is preliminary data.</text>
</comment>
<gene>
    <name evidence="2" type="ORF">JKP34_14515</name>
</gene>
<feature type="signal peptide" evidence="1">
    <location>
        <begin position="1"/>
        <end position="21"/>
    </location>
</feature>
<protein>
    <recommendedName>
        <fullName evidence="4">Secreted protein</fullName>
    </recommendedName>
</protein>
<dbReference type="Proteomes" id="UP000642920">
    <property type="component" value="Unassembled WGS sequence"/>
</dbReference>
<sequence>MNKQFVIVALLFFFVSATAVGQDYETAVGVRGGFPTGLNGKHFFKKNTAVEAILSGYGGGFEFTGLYEIHTNAFDVPYLNWYYGPGAHINFFADNVIRPGYFYNGRAAGFSVGLDGILGMEYTLTEIPFVIGFDVKPALDFLPDPYIYVGFGMSIRYYF</sequence>
<name>A0A937A9U0_9BACT</name>
<reference evidence="2" key="1">
    <citation type="submission" date="2021-01" db="EMBL/GenBank/DDBJ databases">
        <title>Marivirga sp. nov., isolated from intertidal surface sediments.</title>
        <authorList>
            <person name="Zhang M."/>
        </authorList>
    </citation>
    <scope>NUCLEOTIDE SEQUENCE</scope>
    <source>
        <strain evidence="2">SM1354</strain>
    </source>
</reference>
<evidence type="ECO:0000313" key="2">
    <source>
        <dbReference type="EMBL" id="MBL0766477.1"/>
    </source>
</evidence>
<dbReference type="RefSeq" id="WP_201923042.1">
    <property type="nucleotide sequence ID" value="NZ_JAERQG010000004.1"/>
</dbReference>
<accession>A0A937A9U0</accession>
<dbReference type="AlphaFoldDB" id="A0A937A9U0"/>
<evidence type="ECO:0000256" key="1">
    <source>
        <dbReference type="SAM" id="SignalP"/>
    </source>
</evidence>
<feature type="chain" id="PRO_5037604528" description="Secreted protein" evidence="1">
    <location>
        <begin position="22"/>
        <end position="159"/>
    </location>
</feature>